<dbReference type="InterPro" id="IPR036388">
    <property type="entry name" value="WH-like_DNA-bd_sf"/>
</dbReference>
<dbReference type="InterPro" id="IPR032675">
    <property type="entry name" value="LRR_dom_sf"/>
</dbReference>
<dbReference type="Pfam" id="PF00931">
    <property type="entry name" value="NB-ARC"/>
    <property type="match status" value="1"/>
</dbReference>
<dbReference type="Gene3D" id="1.10.8.430">
    <property type="entry name" value="Helical domain of apoptotic protease-activating factors"/>
    <property type="match status" value="1"/>
</dbReference>
<dbReference type="Gene3D" id="3.80.10.10">
    <property type="entry name" value="Ribonuclease Inhibitor"/>
    <property type="match status" value="1"/>
</dbReference>
<evidence type="ECO:0000256" key="5">
    <source>
        <dbReference type="ARBA" id="ARBA00022614"/>
    </source>
</evidence>
<keyword evidence="14" id="KW-1185">Reference proteome</keyword>
<dbReference type="GO" id="GO:0005737">
    <property type="term" value="C:cytoplasm"/>
    <property type="evidence" value="ECO:0007669"/>
    <property type="project" value="UniProtKB-SubCell"/>
</dbReference>
<dbReference type="Proteomes" id="UP001567538">
    <property type="component" value="Unassembled WGS sequence"/>
</dbReference>
<dbReference type="GO" id="GO:0009626">
    <property type="term" value="P:plant-type hypersensitive response"/>
    <property type="evidence" value="ECO:0007669"/>
    <property type="project" value="UniProtKB-KW"/>
</dbReference>
<dbReference type="GO" id="GO:0005524">
    <property type="term" value="F:ATP binding"/>
    <property type="evidence" value="ECO:0007669"/>
    <property type="project" value="UniProtKB-KW"/>
</dbReference>
<dbReference type="EMBL" id="JBEAFC010000003">
    <property type="protein sequence ID" value="KAL1561297.1"/>
    <property type="molecule type" value="Genomic_DNA"/>
</dbReference>
<dbReference type="SUPFAM" id="SSF52058">
    <property type="entry name" value="L domain-like"/>
    <property type="match status" value="1"/>
</dbReference>
<evidence type="ECO:0000256" key="9">
    <source>
        <dbReference type="ARBA" id="ARBA00022821"/>
    </source>
</evidence>
<evidence type="ECO:0000256" key="4">
    <source>
        <dbReference type="ARBA" id="ARBA00022490"/>
    </source>
</evidence>
<keyword evidence="5" id="KW-0433">Leucine-rich repeat</keyword>
<reference evidence="13 14" key="1">
    <citation type="submission" date="2024-06" db="EMBL/GenBank/DDBJ databases">
        <title>A chromosome level genome sequence of Diviner's sage (Salvia divinorum).</title>
        <authorList>
            <person name="Ford S.A."/>
            <person name="Ro D.-K."/>
            <person name="Ness R.W."/>
            <person name="Phillips M.A."/>
        </authorList>
    </citation>
    <scope>NUCLEOTIDE SEQUENCE [LARGE SCALE GENOMIC DNA]</scope>
    <source>
        <strain evidence="13">SAF-2024a</strain>
        <tissue evidence="13">Leaf</tissue>
    </source>
</reference>
<dbReference type="PANTHER" id="PTHR23155">
    <property type="entry name" value="DISEASE RESISTANCE PROTEIN RP"/>
    <property type="match status" value="1"/>
</dbReference>
<comment type="caution">
    <text evidence="13">The sequence shown here is derived from an EMBL/GenBank/DDBJ whole genome shotgun (WGS) entry which is preliminary data.</text>
</comment>
<comment type="subcellular location">
    <subcellularLocation>
        <location evidence="2">Cytoplasm</location>
    </subcellularLocation>
</comment>
<evidence type="ECO:0000313" key="14">
    <source>
        <dbReference type="Proteomes" id="UP001567538"/>
    </source>
</evidence>
<dbReference type="PRINTS" id="PR00364">
    <property type="entry name" value="DISEASERSIST"/>
</dbReference>
<keyword evidence="7" id="KW-0677">Repeat</keyword>
<evidence type="ECO:0000256" key="3">
    <source>
        <dbReference type="ARBA" id="ARBA00008894"/>
    </source>
</evidence>
<sequence>MAYNLQPLITVLEGILDPDQPRWIVDENNPHLQSLLDKATSLQQLLDKSSLTKLDSQIREVAHRAEDIIESHMVDHMLSGSDCVRFTFSTPDLQQVILDLDSLMEQAGKLVEMEDDKMLRELDSAMDQVLKAVEVEDKKLLVGIDEDLMQLKDRLTGMQTKLEIVPIVGMGGVGKTTLARKIYEDPLIVDHFAYRAWTAVSQDYNMRQILKSLLRCIIGKEECDQHMQKERHELKDVLCKSLFGRKYLIVLDDIWSTKFWDEMRMYFPDNNNGSRIVITTRESDVANYADSSRSQHQVQLLSESESWNLLHQLVFGEDECPLVLQEIGRKIADDCSGLPLAISVIGGLLSKMERSKDVWRKLGDNVIAAISESDERCYSILSLSYNHLTSHLKPCFLYMGAFPEDYEIKGTRLVYMWIAEGFVKSNGERSLEEEAEDWLKSLIDRNLFLVRKYKMNGKPKSYSMHDMLRDICIRKSAEDMFLYGSNKSTFSNPRRMSFHRSDELEDVNVSTGSMSLTRSIICTGFRNAEFPSDAFFAAKLLRVLDLTDMRFSYFPTVIFELVNLRFLGVNCSNLIPSGISRLWNLQTLIGYCKFDEPAELWKVSELRYLKVLEIELLKDEEMNHSVLKKLQRISLLQSEEEATTWVGFLKSIPNIKKLSIDDGLRTKSSAIDLSHLHKLERLRCSNMRTISSPDGFGCRFRVIFPCNIRNVELFECEIKFGVWRTLCALHKLEVLVMAYSIFNREEEKWDAECGATNGDEFENEEETDDEEWEVADGDVFRSLQVLYLDGLDLVRWIADETNFPVLRHLRLRSCYYLEEIPSGIGEISTLKLIELIYCSKSANASAERIAEEQSENGNDDLKLRIVKGYET</sequence>
<comment type="function">
    <text evidence="1">Confers resistance to late blight (Phytophthora infestans) races carrying the avirulence gene Avr1. Resistance proteins guard the plant against pathogens that contain an appropriate avirulence protein via an indirect interaction with this avirulence protein. That triggers a defense system including the hypersensitive response, which restricts the pathogen growth.</text>
</comment>
<evidence type="ECO:0000313" key="13">
    <source>
        <dbReference type="EMBL" id="KAL1561297.1"/>
    </source>
</evidence>
<protein>
    <submittedName>
        <fullName evidence="13">Late blight resistance protein R1B-16</fullName>
    </submittedName>
</protein>
<dbReference type="Gene3D" id="1.20.5.4130">
    <property type="match status" value="1"/>
</dbReference>
<dbReference type="InterPro" id="IPR042197">
    <property type="entry name" value="Apaf_helical"/>
</dbReference>
<evidence type="ECO:0000256" key="10">
    <source>
        <dbReference type="ARBA" id="ARBA00022840"/>
    </source>
</evidence>
<evidence type="ECO:0000256" key="6">
    <source>
        <dbReference type="ARBA" id="ARBA00022667"/>
    </source>
</evidence>
<dbReference type="Pfam" id="PF23559">
    <property type="entry name" value="WHD_DRP"/>
    <property type="match status" value="1"/>
</dbReference>
<comment type="similarity">
    <text evidence="3">Belongs to the disease resistance NB-LRR family.</text>
</comment>
<dbReference type="InterPro" id="IPR058922">
    <property type="entry name" value="WHD_DRP"/>
</dbReference>
<name>A0ABD1HYP6_SALDI</name>
<evidence type="ECO:0000256" key="2">
    <source>
        <dbReference type="ARBA" id="ARBA00004496"/>
    </source>
</evidence>
<feature type="domain" description="Disease resistance protein winged helix" evidence="12">
    <location>
        <begin position="402"/>
        <end position="471"/>
    </location>
</feature>
<dbReference type="Gene3D" id="1.10.10.10">
    <property type="entry name" value="Winged helix-like DNA-binding domain superfamily/Winged helix DNA-binding domain"/>
    <property type="match status" value="1"/>
</dbReference>
<feature type="domain" description="NB-ARC" evidence="11">
    <location>
        <begin position="146"/>
        <end position="318"/>
    </location>
</feature>
<dbReference type="SUPFAM" id="SSF52540">
    <property type="entry name" value="P-loop containing nucleoside triphosphate hydrolases"/>
    <property type="match status" value="1"/>
</dbReference>
<keyword evidence="9" id="KW-0611">Plant defense</keyword>
<dbReference type="GO" id="GO:0051607">
    <property type="term" value="P:defense response to virus"/>
    <property type="evidence" value="ECO:0007669"/>
    <property type="project" value="UniProtKB-ARBA"/>
</dbReference>
<keyword evidence="8" id="KW-0547">Nucleotide-binding</keyword>
<dbReference type="PANTHER" id="PTHR23155:SF1152">
    <property type="entry name" value="AAA+ ATPASE DOMAIN-CONTAINING PROTEIN"/>
    <property type="match status" value="1"/>
</dbReference>
<dbReference type="Gene3D" id="3.40.50.300">
    <property type="entry name" value="P-loop containing nucleotide triphosphate hydrolases"/>
    <property type="match status" value="1"/>
</dbReference>
<keyword evidence="4" id="KW-0963">Cytoplasm</keyword>
<dbReference type="InterPro" id="IPR027417">
    <property type="entry name" value="P-loop_NTPase"/>
</dbReference>
<dbReference type="FunFam" id="1.10.10.10:FF:000322">
    <property type="entry name" value="Probable disease resistance protein At1g63360"/>
    <property type="match status" value="1"/>
</dbReference>
<dbReference type="InterPro" id="IPR044974">
    <property type="entry name" value="Disease_R_plants"/>
</dbReference>
<dbReference type="FunFam" id="3.40.50.300:FF:001091">
    <property type="entry name" value="Probable disease resistance protein At1g61300"/>
    <property type="match status" value="1"/>
</dbReference>
<evidence type="ECO:0000259" key="11">
    <source>
        <dbReference type="Pfam" id="PF00931"/>
    </source>
</evidence>
<dbReference type="InterPro" id="IPR002182">
    <property type="entry name" value="NB-ARC"/>
</dbReference>
<evidence type="ECO:0000256" key="7">
    <source>
        <dbReference type="ARBA" id="ARBA00022737"/>
    </source>
</evidence>
<evidence type="ECO:0000259" key="12">
    <source>
        <dbReference type="Pfam" id="PF23559"/>
    </source>
</evidence>
<keyword evidence="6" id="KW-0381">Hypersensitive response</keyword>
<keyword evidence="10" id="KW-0067">ATP-binding</keyword>
<evidence type="ECO:0000256" key="1">
    <source>
        <dbReference type="ARBA" id="ARBA00002074"/>
    </source>
</evidence>
<gene>
    <name evidence="13" type="ORF">AAHA92_04017</name>
</gene>
<evidence type="ECO:0000256" key="8">
    <source>
        <dbReference type="ARBA" id="ARBA00022741"/>
    </source>
</evidence>
<organism evidence="13 14">
    <name type="scientific">Salvia divinorum</name>
    <name type="common">Maria pastora</name>
    <name type="synonym">Diviner's sage</name>
    <dbReference type="NCBI Taxonomy" id="28513"/>
    <lineage>
        <taxon>Eukaryota</taxon>
        <taxon>Viridiplantae</taxon>
        <taxon>Streptophyta</taxon>
        <taxon>Embryophyta</taxon>
        <taxon>Tracheophyta</taxon>
        <taxon>Spermatophyta</taxon>
        <taxon>Magnoliopsida</taxon>
        <taxon>eudicotyledons</taxon>
        <taxon>Gunneridae</taxon>
        <taxon>Pentapetalae</taxon>
        <taxon>asterids</taxon>
        <taxon>lamiids</taxon>
        <taxon>Lamiales</taxon>
        <taxon>Lamiaceae</taxon>
        <taxon>Nepetoideae</taxon>
        <taxon>Mentheae</taxon>
        <taxon>Salviinae</taxon>
        <taxon>Salvia</taxon>
        <taxon>Salvia subgen. Calosphace</taxon>
    </lineage>
</organism>
<dbReference type="AlphaFoldDB" id="A0ABD1HYP6"/>
<proteinExistence type="inferred from homology"/>
<accession>A0ABD1HYP6</accession>